<evidence type="ECO:0000256" key="1">
    <source>
        <dbReference type="SAM" id="Phobius"/>
    </source>
</evidence>
<keyword evidence="1" id="KW-0472">Membrane</keyword>
<name>A0A380H6J7_9STAP</name>
<gene>
    <name evidence="2" type="ORF">NCTC11807_02135</name>
</gene>
<keyword evidence="1" id="KW-0812">Transmembrane</keyword>
<dbReference type="EMBL" id="UHDZ01000001">
    <property type="protein sequence ID" value="SUM73407.1"/>
    <property type="molecule type" value="Genomic_DNA"/>
</dbReference>
<evidence type="ECO:0000313" key="2">
    <source>
        <dbReference type="EMBL" id="SUM73407.1"/>
    </source>
</evidence>
<sequence length="65" mass="7337">MLNFSTTLNGKTTVHSAETAQHAFSVGFLVVFIIAIFSLIFGIIDMKKKKVILWQTVCFILLVQY</sequence>
<dbReference type="RefSeq" id="WP_232619657.1">
    <property type="nucleotide sequence ID" value="NZ_CP066042.1"/>
</dbReference>
<dbReference type="GeneID" id="93796209"/>
<dbReference type="AlphaFoldDB" id="A0A380H6J7"/>
<evidence type="ECO:0000313" key="3">
    <source>
        <dbReference type="Proteomes" id="UP000255425"/>
    </source>
</evidence>
<dbReference type="Proteomes" id="UP000255425">
    <property type="component" value="Unassembled WGS sequence"/>
</dbReference>
<accession>A0A380H6J7</accession>
<protein>
    <submittedName>
        <fullName evidence="2">Uncharacterized protein</fullName>
    </submittedName>
</protein>
<proteinExistence type="predicted"/>
<keyword evidence="1" id="KW-1133">Transmembrane helix</keyword>
<feature type="transmembrane region" description="Helical" evidence="1">
    <location>
        <begin position="20"/>
        <end position="44"/>
    </location>
</feature>
<organism evidence="2 3">
    <name type="scientific">Staphylococcus saccharolyticus</name>
    <dbReference type="NCBI Taxonomy" id="33028"/>
    <lineage>
        <taxon>Bacteria</taxon>
        <taxon>Bacillati</taxon>
        <taxon>Bacillota</taxon>
        <taxon>Bacilli</taxon>
        <taxon>Bacillales</taxon>
        <taxon>Staphylococcaceae</taxon>
        <taxon>Staphylococcus</taxon>
    </lineage>
</organism>
<reference evidence="2 3" key="1">
    <citation type="submission" date="2018-06" db="EMBL/GenBank/DDBJ databases">
        <authorList>
            <consortium name="Pathogen Informatics"/>
            <person name="Doyle S."/>
        </authorList>
    </citation>
    <scope>NUCLEOTIDE SEQUENCE [LARGE SCALE GENOMIC DNA]</scope>
    <source>
        <strain evidence="2 3">NCTC11807</strain>
    </source>
</reference>
<keyword evidence="3" id="KW-1185">Reference proteome</keyword>